<sequence>MEKGKKGQKKEPLDINQAPGIVREFSAGGIVFKKVKEREGRKVRIYWLVAKSSPTKGYPGNVWRFTKGWIDDCDDGQKPGPLASGEKKANEADLQNAARREVREEGGVEAKIIEKIGTERYFYTSKEGGKKLKFVTFYLMRWIKDMHQGPGFETEKVEWLEFEKARKKLSFSGEKKFLDQAEKILDSGIQESLV</sequence>
<dbReference type="PANTHER" id="PTHR21340">
    <property type="entry name" value="DIADENOSINE 5,5-P1,P4-TETRAPHOSPHATE PYROPHOSPHOHYDROLASE MUTT"/>
    <property type="match status" value="1"/>
</dbReference>
<dbReference type="InterPro" id="IPR015797">
    <property type="entry name" value="NUDIX_hydrolase-like_dom_sf"/>
</dbReference>
<evidence type="ECO:0000259" key="2">
    <source>
        <dbReference type="PROSITE" id="PS51462"/>
    </source>
</evidence>
<dbReference type="PANTHER" id="PTHR21340:SF0">
    <property type="entry name" value="BIS(5'-NUCLEOSYL)-TETRAPHOSPHATASE [ASYMMETRICAL]"/>
    <property type="match status" value="1"/>
</dbReference>
<evidence type="ECO:0000256" key="1">
    <source>
        <dbReference type="ARBA" id="ARBA00022801"/>
    </source>
</evidence>
<organism evidence="3 4">
    <name type="scientific">Candidatus Woesebacteria bacterium RIFCSPHIGHO2_02_FULL_39_13</name>
    <dbReference type="NCBI Taxonomy" id="1802505"/>
    <lineage>
        <taxon>Bacteria</taxon>
        <taxon>Candidatus Woeseibacteriota</taxon>
    </lineage>
</organism>
<accession>A0A1F7Z4F1</accession>
<protein>
    <recommendedName>
        <fullName evidence="2">Nudix hydrolase domain-containing protein</fullName>
    </recommendedName>
</protein>
<dbReference type="GO" id="GO:0006754">
    <property type="term" value="P:ATP biosynthetic process"/>
    <property type="evidence" value="ECO:0007669"/>
    <property type="project" value="TreeGrafter"/>
</dbReference>
<dbReference type="GO" id="GO:0004081">
    <property type="term" value="F:bis(5'-nucleosyl)-tetraphosphatase (asymmetrical) activity"/>
    <property type="evidence" value="ECO:0007669"/>
    <property type="project" value="TreeGrafter"/>
</dbReference>
<dbReference type="InterPro" id="IPR051325">
    <property type="entry name" value="Nudix_hydrolase_domain"/>
</dbReference>
<dbReference type="Gene3D" id="3.90.79.10">
    <property type="entry name" value="Nucleoside Triphosphate Pyrophosphohydrolase"/>
    <property type="match status" value="1"/>
</dbReference>
<dbReference type="Pfam" id="PF00293">
    <property type="entry name" value="NUDIX"/>
    <property type="match status" value="1"/>
</dbReference>
<name>A0A1F7Z4F1_9BACT</name>
<gene>
    <name evidence="3" type="ORF">A3D01_03160</name>
</gene>
<evidence type="ECO:0000313" key="4">
    <source>
        <dbReference type="Proteomes" id="UP000177169"/>
    </source>
</evidence>
<dbReference type="SUPFAM" id="SSF55811">
    <property type="entry name" value="Nudix"/>
    <property type="match status" value="1"/>
</dbReference>
<dbReference type="GO" id="GO:0006167">
    <property type="term" value="P:AMP biosynthetic process"/>
    <property type="evidence" value="ECO:0007669"/>
    <property type="project" value="TreeGrafter"/>
</dbReference>
<evidence type="ECO:0000313" key="3">
    <source>
        <dbReference type="EMBL" id="OGM34516.1"/>
    </source>
</evidence>
<dbReference type="InterPro" id="IPR000086">
    <property type="entry name" value="NUDIX_hydrolase_dom"/>
</dbReference>
<keyword evidence="1" id="KW-0378">Hydrolase</keyword>
<dbReference type="Proteomes" id="UP000177169">
    <property type="component" value="Unassembled WGS sequence"/>
</dbReference>
<dbReference type="EMBL" id="MGGR01000005">
    <property type="protein sequence ID" value="OGM34516.1"/>
    <property type="molecule type" value="Genomic_DNA"/>
</dbReference>
<dbReference type="AlphaFoldDB" id="A0A1F7Z4F1"/>
<proteinExistence type="predicted"/>
<dbReference type="STRING" id="1802505.A3D01_03160"/>
<comment type="caution">
    <text evidence="3">The sequence shown here is derived from an EMBL/GenBank/DDBJ whole genome shotgun (WGS) entry which is preliminary data.</text>
</comment>
<feature type="domain" description="Nudix hydrolase" evidence="2">
    <location>
        <begin position="22"/>
        <end position="183"/>
    </location>
</feature>
<dbReference type="PROSITE" id="PS51462">
    <property type="entry name" value="NUDIX"/>
    <property type="match status" value="1"/>
</dbReference>
<reference evidence="3 4" key="1">
    <citation type="journal article" date="2016" name="Nat. Commun.">
        <title>Thousands of microbial genomes shed light on interconnected biogeochemical processes in an aquifer system.</title>
        <authorList>
            <person name="Anantharaman K."/>
            <person name="Brown C.T."/>
            <person name="Hug L.A."/>
            <person name="Sharon I."/>
            <person name="Castelle C.J."/>
            <person name="Probst A.J."/>
            <person name="Thomas B.C."/>
            <person name="Singh A."/>
            <person name="Wilkins M.J."/>
            <person name="Karaoz U."/>
            <person name="Brodie E.L."/>
            <person name="Williams K.H."/>
            <person name="Hubbard S.S."/>
            <person name="Banfield J.F."/>
        </authorList>
    </citation>
    <scope>NUCLEOTIDE SEQUENCE [LARGE SCALE GENOMIC DNA]</scope>
</reference>